<dbReference type="GO" id="GO:0005886">
    <property type="term" value="C:plasma membrane"/>
    <property type="evidence" value="ECO:0007669"/>
    <property type="project" value="TreeGrafter"/>
</dbReference>
<evidence type="ECO:0000256" key="7">
    <source>
        <dbReference type="ARBA" id="ARBA00023180"/>
    </source>
</evidence>
<name>A0A0B1SBV6_OESDE</name>
<dbReference type="Gene3D" id="3.30.70.1230">
    <property type="entry name" value="Nucleotide cyclase"/>
    <property type="match status" value="1"/>
</dbReference>
<dbReference type="InterPro" id="IPR029787">
    <property type="entry name" value="Nucleotide_cyclase"/>
</dbReference>
<evidence type="ECO:0000259" key="9">
    <source>
        <dbReference type="PROSITE" id="PS50125"/>
    </source>
</evidence>
<protein>
    <recommendedName>
        <fullName evidence="9">Guanylate cyclase domain-containing protein</fullName>
    </recommendedName>
</protein>
<organism evidence="10 11">
    <name type="scientific">Oesophagostomum dentatum</name>
    <name type="common">Nodular worm</name>
    <dbReference type="NCBI Taxonomy" id="61180"/>
    <lineage>
        <taxon>Eukaryota</taxon>
        <taxon>Metazoa</taxon>
        <taxon>Ecdysozoa</taxon>
        <taxon>Nematoda</taxon>
        <taxon>Chromadorea</taxon>
        <taxon>Rhabditida</taxon>
        <taxon>Rhabditina</taxon>
        <taxon>Rhabditomorpha</taxon>
        <taxon>Strongyloidea</taxon>
        <taxon>Strongylidae</taxon>
        <taxon>Oesophagostomum</taxon>
    </lineage>
</organism>
<proteinExistence type="predicted"/>
<evidence type="ECO:0000256" key="8">
    <source>
        <dbReference type="ARBA" id="ARBA00023239"/>
    </source>
</evidence>
<accession>A0A0B1SBV6</accession>
<dbReference type="GO" id="GO:0000166">
    <property type="term" value="F:nucleotide binding"/>
    <property type="evidence" value="ECO:0007669"/>
    <property type="project" value="UniProtKB-KW"/>
</dbReference>
<dbReference type="SUPFAM" id="SSF55073">
    <property type="entry name" value="Nucleotide cyclase"/>
    <property type="match status" value="1"/>
</dbReference>
<dbReference type="AlphaFoldDB" id="A0A0B1SBV6"/>
<evidence type="ECO:0000256" key="3">
    <source>
        <dbReference type="ARBA" id="ARBA00022692"/>
    </source>
</evidence>
<keyword evidence="3" id="KW-0812">Transmembrane</keyword>
<gene>
    <name evidence="10" type="ORF">OESDEN_19296</name>
</gene>
<dbReference type="EMBL" id="KN595300">
    <property type="protein sequence ID" value="KHJ81022.1"/>
    <property type="molecule type" value="Genomic_DNA"/>
</dbReference>
<dbReference type="GO" id="GO:0001653">
    <property type="term" value="F:peptide receptor activity"/>
    <property type="evidence" value="ECO:0007669"/>
    <property type="project" value="TreeGrafter"/>
</dbReference>
<sequence>MMRMMEQYANNLEKLVQERTGMLEEANVRADKLLSQLLPAYVAKELKMGRSVPPKMFSSATVLFSDIVGFTEMCQNATPVQVVAVLNGVFDGFDQFIGRRDAYKVWCRIFEHMYYGIPLLTKKKLLCTNIEPN</sequence>
<feature type="domain" description="Guanylate cyclase" evidence="9">
    <location>
        <begin position="61"/>
        <end position="105"/>
    </location>
</feature>
<evidence type="ECO:0000313" key="10">
    <source>
        <dbReference type="EMBL" id="KHJ81022.1"/>
    </source>
</evidence>
<dbReference type="PANTHER" id="PTHR11920:SF498">
    <property type="entry name" value="RECEPTOR-TYPE GUANYLATE CYCLASE GCY-8"/>
    <property type="match status" value="1"/>
</dbReference>
<dbReference type="Proteomes" id="UP000053660">
    <property type="component" value="Unassembled WGS sequence"/>
</dbReference>
<dbReference type="Pfam" id="PF00211">
    <property type="entry name" value="Guanylate_cyc"/>
    <property type="match status" value="1"/>
</dbReference>
<dbReference type="OrthoDB" id="5841711at2759"/>
<dbReference type="PANTHER" id="PTHR11920">
    <property type="entry name" value="GUANYLYL CYCLASE"/>
    <property type="match status" value="1"/>
</dbReference>
<evidence type="ECO:0000256" key="6">
    <source>
        <dbReference type="ARBA" id="ARBA00023136"/>
    </source>
</evidence>
<keyword evidence="5" id="KW-1133">Transmembrane helix</keyword>
<dbReference type="GO" id="GO:0035556">
    <property type="term" value="P:intracellular signal transduction"/>
    <property type="evidence" value="ECO:0007669"/>
    <property type="project" value="InterPro"/>
</dbReference>
<dbReference type="InterPro" id="IPR050401">
    <property type="entry name" value="Cyclic_nucleotide_synthase"/>
</dbReference>
<keyword evidence="6" id="KW-0472">Membrane</keyword>
<evidence type="ECO:0000313" key="11">
    <source>
        <dbReference type="Proteomes" id="UP000053660"/>
    </source>
</evidence>
<dbReference type="GO" id="GO:0007168">
    <property type="term" value="P:receptor guanylyl cyclase signaling pathway"/>
    <property type="evidence" value="ECO:0007669"/>
    <property type="project" value="TreeGrafter"/>
</dbReference>
<evidence type="ECO:0000256" key="5">
    <source>
        <dbReference type="ARBA" id="ARBA00022989"/>
    </source>
</evidence>
<keyword evidence="8" id="KW-0456">Lyase</keyword>
<comment type="catalytic activity">
    <reaction evidence="1">
        <text>GTP = 3',5'-cyclic GMP + diphosphate</text>
        <dbReference type="Rhea" id="RHEA:13665"/>
        <dbReference type="ChEBI" id="CHEBI:33019"/>
        <dbReference type="ChEBI" id="CHEBI:37565"/>
        <dbReference type="ChEBI" id="CHEBI:57746"/>
        <dbReference type="EC" id="4.6.1.2"/>
    </reaction>
</comment>
<evidence type="ECO:0000256" key="1">
    <source>
        <dbReference type="ARBA" id="ARBA00001436"/>
    </source>
</evidence>
<keyword evidence="4" id="KW-0547">Nucleotide-binding</keyword>
<dbReference type="Gene3D" id="6.10.250.780">
    <property type="match status" value="1"/>
</dbReference>
<comment type="subcellular location">
    <subcellularLocation>
        <location evidence="2">Membrane</location>
    </subcellularLocation>
</comment>
<evidence type="ECO:0000256" key="2">
    <source>
        <dbReference type="ARBA" id="ARBA00004370"/>
    </source>
</evidence>
<dbReference type="SMART" id="SM00044">
    <property type="entry name" value="CYCc"/>
    <property type="match status" value="1"/>
</dbReference>
<dbReference type="InterPro" id="IPR001054">
    <property type="entry name" value="A/G_cyclase"/>
</dbReference>
<evidence type="ECO:0000256" key="4">
    <source>
        <dbReference type="ARBA" id="ARBA00022741"/>
    </source>
</evidence>
<keyword evidence="11" id="KW-1185">Reference proteome</keyword>
<dbReference type="PROSITE" id="PS50125">
    <property type="entry name" value="GUANYLATE_CYCLASE_2"/>
    <property type="match status" value="1"/>
</dbReference>
<dbReference type="GO" id="GO:0004383">
    <property type="term" value="F:guanylate cyclase activity"/>
    <property type="evidence" value="ECO:0007669"/>
    <property type="project" value="UniProtKB-EC"/>
</dbReference>
<reference evidence="10 11" key="1">
    <citation type="submission" date="2014-03" db="EMBL/GenBank/DDBJ databases">
        <title>Draft genome of the hookworm Oesophagostomum dentatum.</title>
        <authorList>
            <person name="Mitreva M."/>
        </authorList>
    </citation>
    <scope>NUCLEOTIDE SEQUENCE [LARGE SCALE GENOMIC DNA]</scope>
    <source>
        <strain evidence="10 11">OD-Hann</strain>
    </source>
</reference>
<keyword evidence="7" id="KW-0325">Glycoprotein</keyword>
<dbReference type="GO" id="GO:0004016">
    <property type="term" value="F:adenylate cyclase activity"/>
    <property type="evidence" value="ECO:0007669"/>
    <property type="project" value="TreeGrafter"/>
</dbReference>